<organism evidence="2 3">
    <name type="scientific">Vagococcus teuberi</name>
    <dbReference type="NCBI Taxonomy" id="519472"/>
    <lineage>
        <taxon>Bacteria</taxon>
        <taxon>Bacillati</taxon>
        <taxon>Bacillota</taxon>
        <taxon>Bacilli</taxon>
        <taxon>Lactobacillales</taxon>
        <taxon>Enterococcaceae</taxon>
        <taxon>Vagococcus</taxon>
    </lineage>
</organism>
<dbReference type="RefSeq" id="WP_071456264.1">
    <property type="nucleotide sequence ID" value="NZ_CP017267.1"/>
</dbReference>
<dbReference type="Pfam" id="PF07969">
    <property type="entry name" value="Amidohydro_3"/>
    <property type="match status" value="1"/>
</dbReference>
<accession>A0A1J0A451</accession>
<dbReference type="GO" id="GO:0016814">
    <property type="term" value="F:hydrolase activity, acting on carbon-nitrogen (but not peptide) bonds, in cyclic amidines"/>
    <property type="evidence" value="ECO:0007669"/>
    <property type="project" value="TreeGrafter"/>
</dbReference>
<dbReference type="InterPro" id="IPR011059">
    <property type="entry name" value="Metal-dep_hydrolase_composite"/>
</dbReference>
<dbReference type="OrthoDB" id="9815027at2"/>
<dbReference type="KEGG" id="vte:BHY08_01940"/>
<dbReference type="AlphaFoldDB" id="A0A1J0A451"/>
<dbReference type="EMBL" id="CP017267">
    <property type="protein sequence ID" value="APB30695.1"/>
    <property type="molecule type" value="Genomic_DNA"/>
</dbReference>
<evidence type="ECO:0000313" key="2">
    <source>
        <dbReference type="EMBL" id="APB30695.1"/>
    </source>
</evidence>
<dbReference type="InterPro" id="IPR032466">
    <property type="entry name" value="Metal_Hydrolase"/>
</dbReference>
<feature type="domain" description="Amidohydrolase 3" evidence="1">
    <location>
        <begin position="161"/>
        <end position="371"/>
    </location>
</feature>
<dbReference type="Gene3D" id="3.20.20.140">
    <property type="entry name" value="Metal-dependent hydrolases"/>
    <property type="match status" value="1"/>
</dbReference>
<evidence type="ECO:0000259" key="1">
    <source>
        <dbReference type="Pfam" id="PF07969"/>
    </source>
</evidence>
<name>A0A1J0A451_9ENTE</name>
<dbReference type="CDD" id="cd01293">
    <property type="entry name" value="Bact_CD"/>
    <property type="match status" value="1"/>
</dbReference>
<gene>
    <name evidence="2" type="ORF">BHY08_01940</name>
</gene>
<dbReference type="InterPro" id="IPR052349">
    <property type="entry name" value="Metallo-hydrolase_Enzymes"/>
</dbReference>
<dbReference type="SUPFAM" id="SSF51556">
    <property type="entry name" value="Metallo-dependent hydrolases"/>
    <property type="match status" value="1"/>
</dbReference>
<dbReference type="Proteomes" id="UP000191200">
    <property type="component" value="Chromosome"/>
</dbReference>
<dbReference type="PANTHER" id="PTHR32027">
    <property type="entry name" value="CYTOSINE DEAMINASE"/>
    <property type="match status" value="1"/>
</dbReference>
<dbReference type="STRING" id="519472.BHY08_01940"/>
<evidence type="ECO:0000313" key="3">
    <source>
        <dbReference type="Proteomes" id="UP000191200"/>
    </source>
</evidence>
<reference evidence="2 3" key="1">
    <citation type="submission" date="2016-09" db="EMBL/GenBank/DDBJ databases">
        <title>Vagococcus teuberi sp. nov., isolated from the Malian artisanal sour milk fene.</title>
        <authorList>
            <person name="Wullschleger S."/>
            <person name="Seifert C."/>
            <person name="Baumgartner S."/>
            <person name="Lacroix C."/>
            <person name="Bonfoh B."/>
            <person name="Stevens M.J."/>
            <person name="Meile L."/>
        </authorList>
    </citation>
    <scope>NUCLEOTIDE SEQUENCE [LARGE SCALE GENOMIC DNA]</scope>
    <source>
        <strain evidence="2 3">DSM 21459</strain>
    </source>
</reference>
<protein>
    <submittedName>
        <fullName evidence="2">Deaminase</fullName>
    </submittedName>
</protein>
<dbReference type="SUPFAM" id="SSF51338">
    <property type="entry name" value="Composite domain of metallo-dependent hydrolases"/>
    <property type="match status" value="1"/>
</dbReference>
<keyword evidence="3" id="KW-1185">Reference proteome</keyword>
<dbReference type="PANTHER" id="PTHR32027:SF9">
    <property type="entry name" value="BLL3847 PROTEIN"/>
    <property type="match status" value="1"/>
</dbReference>
<proteinExistence type="predicted"/>
<dbReference type="InterPro" id="IPR013108">
    <property type="entry name" value="Amidohydro_3"/>
</dbReference>
<sequence>MTYWLTNVRIETGFIRENDWIKATETQLVAIHIHNGKITTIIPTEYFSSNDEKFIDCNEQLLLPGIVEKHCHLDKSKLGTQYTPITPAKSLVERFETEIPILDSLDEPIEVRAKALYDLEVSHGATAFRSHIDIEPATGLRYLNAITSLRKNVCTPIELVAFPQHGLLRSKSSQLMEKALQNGANFVGGVDPYSLDGDYKASLHETFRLATTYNVGIDIHVHDRKEAGTTTIKEIIHLTKKHGWQDKVFISHAFGLNDFVGDERKQVFSDLAKQGIHIVTSVPITPNTIPPIMELIDYGVSVHLGCDNIYDCWSPYGDGSLQEKLVRLGELFNVKDQSDLTQLLGLMTDGVTTLDKDGNHIWPSVGDEATYLLTSAMSSAEFVARKSPITSSYYQGKQVK</sequence>
<dbReference type="Gene3D" id="2.30.40.10">
    <property type="entry name" value="Urease, subunit C, domain 1"/>
    <property type="match status" value="1"/>
</dbReference>